<gene>
    <name evidence="3" type="ORF">B9Z19DRAFT_1194303</name>
</gene>
<feature type="transmembrane region" description="Helical" evidence="2">
    <location>
        <begin position="142"/>
        <end position="170"/>
    </location>
</feature>
<feature type="region of interest" description="Disordered" evidence="1">
    <location>
        <begin position="34"/>
        <end position="76"/>
    </location>
</feature>
<feature type="transmembrane region" description="Helical" evidence="2">
    <location>
        <begin position="191"/>
        <end position="212"/>
    </location>
</feature>
<dbReference type="EMBL" id="NESQ01000165">
    <property type="protein sequence ID" value="PUU77059.1"/>
    <property type="molecule type" value="Genomic_DNA"/>
</dbReference>
<keyword evidence="2" id="KW-0812">Transmembrane</keyword>
<comment type="caution">
    <text evidence="3">The sequence shown here is derived from an EMBL/GenBank/DDBJ whole genome shotgun (WGS) entry which is preliminary data.</text>
</comment>
<protein>
    <submittedName>
        <fullName evidence="3">Uncharacterized protein</fullName>
    </submittedName>
</protein>
<evidence type="ECO:0000256" key="1">
    <source>
        <dbReference type="SAM" id="MobiDB-lite"/>
    </source>
</evidence>
<feature type="region of interest" description="Disordered" evidence="1">
    <location>
        <begin position="99"/>
        <end position="130"/>
    </location>
</feature>
<keyword evidence="4" id="KW-1185">Reference proteome</keyword>
<evidence type="ECO:0000313" key="4">
    <source>
        <dbReference type="Proteomes" id="UP000244722"/>
    </source>
</evidence>
<keyword evidence="2" id="KW-1133">Transmembrane helix</keyword>
<organism evidence="3 4">
    <name type="scientific">Tuber borchii</name>
    <name type="common">White truffle</name>
    <dbReference type="NCBI Taxonomy" id="42251"/>
    <lineage>
        <taxon>Eukaryota</taxon>
        <taxon>Fungi</taxon>
        <taxon>Dikarya</taxon>
        <taxon>Ascomycota</taxon>
        <taxon>Pezizomycotina</taxon>
        <taxon>Pezizomycetes</taxon>
        <taxon>Pezizales</taxon>
        <taxon>Tuberaceae</taxon>
        <taxon>Tuber</taxon>
    </lineage>
</organism>
<dbReference type="Proteomes" id="UP000244722">
    <property type="component" value="Unassembled WGS sequence"/>
</dbReference>
<name>A0A2T6ZNJ3_TUBBO</name>
<dbReference type="AlphaFoldDB" id="A0A2T6ZNJ3"/>
<reference evidence="3 4" key="1">
    <citation type="submission" date="2017-04" db="EMBL/GenBank/DDBJ databases">
        <title>Draft genome sequence of Tuber borchii Vittad., a whitish edible truffle.</title>
        <authorList>
            <consortium name="DOE Joint Genome Institute"/>
            <person name="Murat C."/>
            <person name="Kuo A."/>
            <person name="Barry K.W."/>
            <person name="Clum A."/>
            <person name="Dockter R.B."/>
            <person name="Fauchery L."/>
            <person name="Iotti M."/>
            <person name="Kohler A."/>
            <person name="Labutti K."/>
            <person name="Lindquist E.A."/>
            <person name="Lipzen A."/>
            <person name="Ohm R.A."/>
            <person name="Wang M."/>
            <person name="Grigoriev I.V."/>
            <person name="Zambonelli A."/>
            <person name="Martin F.M."/>
        </authorList>
    </citation>
    <scope>NUCLEOTIDE SEQUENCE [LARGE SCALE GENOMIC DNA]</scope>
    <source>
        <strain evidence="3 4">Tbo3840</strain>
    </source>
</reference>
<evidence type="ECO:0000256" key="2">
    <source>
        <dbReference type="SAM" id="Phobius"/>
    </source>
</evidence>
<proteinExistence type="predicted"/>
<dbReference type="OrthoDB" id="5429256at2759"/>
<evidence type="ECO:0000313" key="3">
    <source>
        <dbReference type="EMBL" id="PUU77059.1"/>
    </source>
</evidence>
<accession>A0A2T6ZNJ3</accession>
<sequence>MPPPRPTAPDGTGALNSVISTLSSLFKFKPSAPALFSSSRKEEETLELTNLNFSSSGPPPAPHPPTKFTLRPPGPQKEAWWETPDLLNTDRYQELISNPWKDNRRRSVPDQEPASMAMNRTTPVPQPAKGEHRLTYSQGIGLIIFIWLATIVTGGVLLWALALIQSRLLARLKKSWKGPEQKVDPGTNNRVMYIFTALALGIVFTFGSFALWELLSVGIWKG</sequence>
<keyword evidence="2" id="KW-0472">Membrane</keyword>